<name>A0A1F5S796_9BACT</name>
<dbReference type="AlphaFoldDB" id="A0A1F5S796"/>
<organism evidence="2 3">
    <name type="scientific">Candidatus Falkowbacteria bacterium RBG_13_39_14</name>
    <dbReference type="NCBI Taxonomy" id="1797985"/>
    <lineage>
        <taxon>Bacteria</taxon>
        <taxon>Candidatus Falkowiibacteriota</taxon>
    </lineage>
</organism>
<gene>
    <name evidence="2" type="ORF">A2Y83_00505</name>
</gene>
<dbReference type="GO" id="GO:0003676">
    <property type="term" value="F:nucleic acid binding"/>
    <property type="evidence" value="ECO:0007669"/>
    <property type="project" value="InterPro"/>
</dbReference>
<dbReference type="CDD" id="cd09279">
    <property type="entry name" value="RNase_HI_like"/>
    <property type="match status" value="1"/>
</dbReference>
<dbReference type="Proteomes" id="UP000178323">
    <property type="component" value="Unassembled WGS sequence"/>
</dbReference>
<sequence>MFKKFKLYTDGGARGNPGPAGIGAVLKDGHSKIIAEISEYIGESTNNQAEYKALIAGLEKIKELGADEVECFLDSELVVKQMRREYRVKEKDLAGLFTKVWDLSLGFKKISFSHVMRQYNQEADKLVNKAIDSFNKTTKQ</sequence>
<dbReference type="GO" id="GO:0004523">
    <property type="term" value="F:RNA-DNA hybrid ribonuclease activity"/>
    <property type="evidence" value="ECO:0007669"/>
    <property type="project" value="InterPro"/>
</dbReference>
<dbReference type="SUPFAM" id="SSF53098">
    <property type="entry name" value="Ribonuclease H-like"/>
    <property type="match status" value="1"/>
</dbReference>
<comment type="caution">
    <text evidence="2">The sequence shown here is derived from an EMBL/GenBank/DDBJ whole genome shotgun (WGS) entry which is preliminary data.</text>
</comment>
<feature type="domain" description="RNase H type-1" evidence="1">
    <location>
        <begin position="1"/>
        <end position="132"/>
    </location>
</feature>
<reference evidence="2 3" key="1">
    <citation type="journal article" date="2016" name="Nat. Commun.">
        <title>Thousands of microbial genomes shed light on interconnected biogeochemical processes in an aquifer system.</title>
        <authorList>
            <person name="Anantharaman K."/>
            <person name="Brown C.T."/>
            <person name="Hug L.A."/>
            <person name="Sharon I."/>
            <person name="Castelle C.J."/>
            <person name="Probst A.J."/>
            <person name="Thomas B.C."/>
            <person name="Singh A."/>
            <person name="Wilkins M.J."/>
            <person name="Karaoz U."/>
            <person name="Brodie E.L."/>
            <person name="Williams K.H."/>
            <person name="Hubbard S.S."/>
            <person name="Banfield J.F."/>
        </authorList>
    </citation>
    <scope>NUCLEOTIDE SEQUENCE [LARGE SCALE GENOMIC DNA]</scope>
</reference>
<dbReference type="Gene3D" id="3.30.420.10">
    <property type="entry name" value="Ribonuclease H-like superfamily/Ribonuclease H"/>
    <property type="match status" value="1"/>
</dbReference>
<dbReference type="PANTHER" id="PTHR47723">
    <property type="entry name" value="OS05G0353850 PROTEIN"/>
    <property type="match status" value="1"/>
</dbReference>
<dbReference type="PROSITE" id="PS50879">
    <property type="entry name" value="RNASE_H_1"/>
    <property type="match status" value="1"/>
</dbReference>
<dbReference type="Pfam" id="PF13456">
    <property type="entry name" value="RVT_3"/>
    <property type="match status" value="1"/>
</dbReference>
<evidence type="ECO:0000259" key="1">
    <source>
        <dbReference type="PROSITE" id="PS50879"/>
    </source>
</evidence>
<dbReference type="STRING" id="1797985.A2Y83_00505"/>
<accession>A0A1F5S796</accession>
<dbReference type="InterPro" id="IPR036397">
    <property type="entry name" value="RNaseH_sf"/>
</dbReference>
<dbReference type="InterPro" id="IPR053151">
    <property type="entry name" value="RNase_H-like"/>
</dbReference>
<dbReference type="InterPro" id="IPR002156">
    <property type="entry name" value="RNaseH_domain"/>
</dbReference>
<evidence type="ECO:0000313" key="2">
    <source>
        <dbReference type="EMBL" id="OGF22574.1"/>
    </source>
</evidence>
<dbReference type="InterPro" id="IPR012337">
    <property type="entry name" value="RNaseH-like_sf"/>
</dbReference>
<dbReference type="EMBL" id="MFFS01000021">
    <property type="protein sequence ID" value="OGF22574.1"/>
    <property type="molecule type" value="Genomic_DNA"/>
</dbReference>
<proteinExistence type="predicted"/>
<protein>
    <recommendedName>
        <fullName evidence="1">RNase H type-1 domain-containing protein</fullName>
    </recommendedName>
</protein>
<evidence type="ECO:0000313" key="3">
    <source>
        <dbReference type="Proteomes" id="UP000178323"/>
    </source>
</evidence>
<dbReference type="PANTHER" id="PTHR47723:SF19">
    <property type="entry name" value="POLYNUCLEOTIDYL TRANSFERASE, RIBONUCLEASE H-LIKE SUPERFAMILY PROTEIN"/>
    <property type="match status" value="1"/>
</dbReference>